<dbReference type="Pfam" id="PF13966">
    <property type="entry name" value="zf-RVT"/>
    <property type="match status" value="1"/>
</dbReference>
<protein>
    <recommendedName>
        <fullName evidence="1">Reverse transcriptase zinc-binding domain-containing protein</fullName>
    </recommendedName>
</protein>
<dbReference type="OrthoDB" id="1113207at2759"/>
<reference evidence="2" key="1">
    <citation type="submission" date="2020-01" db="EMBL/GenBank/DDBJ databases">
        <authorList>
            <person name="Mishra B."/>
        </authorList>
    </citation>
    <scope>NUCLEOTIDE SEQUENCE [LARGE SCALE GENOMIC DNA]</scope>
</reference>
<dbReference type="EMBL" id="CACVBM020000388">
    <property type="protein sequence ID" value="CAA7018491.1"/>
    <property type="molecule type" value="Genomic_DNA"/>
</dbReference>
<evidence type="ECO:0000313" key="2">
    <source>
        <dbReference type="EMBL" id="CAA7018491.1"/>
    </source>
</evidence>
<accession>A0A6D2HST6</accession>
<comment type="caution">
    <text evidence="2">The sequence shown here is derived from an EMBL/GenBank/DDBJ whole genome shotgun (WGS) entry which is preliminary data.</text>
</comment>
<dbReference type="AlphaFoldDB" id="A0A6D2HST6"/>
<keyword evidence="3" id="KW-1185">Reference proteome</keyword>
<feature type="domain" description="Reverse transcriptase zinc-binding" evidence="1">
    <location>
        <begin position="47"/>
        <end position="117"/>
    </location>
</feature>
<organism evidence="2 3">
    <name type="scientific">Microthlaspi erraticum</name>
    <dbReference type="NCBI Taxonomy" id="1685480"/>
    <lineage>
        <taxon>Eukaryota</taxon>
        <taxon>Viridiplantae</taxon>
        <taxon>Streptophyta</taxon>
        <taxon>Embryophyta</taxon>
        <taxon>Tracheophyta</taxon>
        <taxon>Spermatophyta</taxon>
        <taxon>Magnoliopsida</taxon>
        <taxon>eudicotyledons</taxon>
        <taxon>Gunneridae</taxon>
        <taxon>Pentapetalae</taxon>
        <taxon>rosids</taxon>
        <taxon>malvids</taxon>
        <taxon>Brassicales</taxon>
        <taxon>Brassicaceae</taxon>
        <taxon>Coluteocarpeae</taxon>
        <taxon>Microthlaspi</taxon>
    </lineage>
</organism>
<gene>
    <name evidence="2" type="ORF">MERR_LOCUS5726</name>
</gene>
<dbReference type="Proteomes" id="UP000467841">
    <property type="component" value="Unassembled WGS sequence"/>
</dbReference>
<proteinExistence type="predicted"/>
<evidence type="ECO:0000313" key="3">
    <source>
        <dbReference type="Proteomes" id="UP000467841"/>
    </source>
</evidence>
<evidence type="ECO:0000259" key="1">
    <source>
        <dbReference type="Pfam" id="PF13966"/>
    </source>
</evidence>
<name>A0A6D2HST6_9BRAS</name>
<dbReference type="InterPro" id="IPR026960">
    <property type="entry name" value="RVT-Znf"/>
</dbReference>
<sequence length="194" mass="22138">MTIKSSRRGAPDAFIWLPTKSGEYSVKTGYHSALALHENLNDPHNLQNPFNWMSEIWNGKFSPKMKVFLWKVLQEALPIGENLLNRGILESSCCTHCGELETTEHLFFHCPYAVAVWNLAPFSNDVNPTQLQTFPTTLTLSKTWISLPPIGAGQGPLFPWICWSIWKACNYLLFEERLFKPEETIQKAILEAKD</sequence>